<dbReference type="GO" id="GO:0004065">
    <property type="term" value="F:arylsulfatase activity"/>
    <property type="evidence" value="ECO:0007669"/>
    <property type="project" value="TreeGrafter"/>
</dbReference>
<organism evidence="6 7">
    <name type="scientific">Corynebacterium mendelii</name>
    <dbReference type="NCBI Taxonomy" id="2765362"/>
    <lineage>
        <taxon>Bacteria</taxon>
        <taxon>Bacillati</taxon>
        <taxon>Actinomycetota</taxon>
        <taxon>Actinomycetes</taxon>
        <taxon>Mycobacteriales</taxon>
        <taxon>Corynebacteriaceae</taxon>
        <taxon>Corynebacterium</taxon>
    </lineage>
</organism>
<dbReference type="Pfam" id="PF00884">
    <property type="entry name" value="Sulfatase"/>
    <property type="match status" value="1"/>
</dbReference>
<evidence type="ECO:0000256" key="3">
    <source>
        <dbReference type="ARBA" id="ARBA00022801"/>
    </source>
</evidence>
<name>A0A939E1T7_9CORY</name>
<evidence type="ECO:0000313" key="6">
    <source>
        <dbReference type="EMBL" id="MBN9644936.1"/>
    </source>
</evidence>
<evidence type="ECO:0000256" key="1">
    <source>
        <dbReference type="ARBA" id="ARBA00008779"/>
    </source>
</evidence>
<dbReference type="InterPro" id="IPR024607">
    <property type="entry name" value="Sulfatase_CS"/>
</dbReference>
<evidence type="ECO:0000256" key="4">
    <source>
        <dbReference type="ARBA" id="ARBA00022837"/>
    </source>
</evidence>
<keyword evidence="2" id="KW-0479">Metal-binding</keyword>
<protein>
    <submittedName>
        <fullName evidence="6">Sulfatase-like hydrolase/transferase</fullName>
    </submittedName>
</protein>
<dbReference type="EMBL" id="JAFLEQ010000016">
    <property type="protein sequence ID" value="MBN9644936.1"/>
    <property type="molecule type" value="Genomic_DNA"/>
</dbReference>
<feature type="domain" description="Sulfatase N-terminal" evidence="5">
    <location>
        <begin position="8"/>
        <end position="349"/>
    </location>
</feature>
<gene>
    <name evidence="6" type="ORF">JZY06_09985</name>
</gene>
<evidence type="ECO:0000256" key="2">
    <source>
        <dbReference type="ARBA" id="ARBA00022723"/>
    </source>
</evidence>
<proteinExistence type="inferred from homology"/>
<dbReference type="RefSeq" id="WP_207279390.1">
    <property type="nucleotide sequence ID" value="NZ_JAFLEQ010000016.1"/>
</dbReference>
<sequence length="488" mass="54199">MPDTAPRPNFLVVLTDDQGPWAMPHITAELVMPTIANLVDTGSTFDNFYCASPVCSPARASLLTGRMPSAHGVHDWLVGERHPDATEDNFLGGLFNLPETLHHNGYTCAMSGKWHIGTSRWPAPGFDYWYAHRLGGGPYYNAPVWDRDGHKVEEPRYFTDAVTDEAERFLDLQAQQHHATDAAAGQAQPFYLQVNFTAPHDPWINNHPQELYDLYDGCTFDSIDRPRPHPWTKVYNDFDKAFADPLPYLTGYAAALSGVDRSVGRLLDKLDEHGFADNTVVVFMSDNGFSCGQHGIWGKGNGTWPLNFFENSVRVPFAVRLPGQKTARRITDHVSATSFFPTVCELAGITPPDDPLRAGESIAGLIDGSRPGDGSDSVVVYDEYGGGRMIRDNRFKFIDRSGGQPRELYDLIDDPDEQINLVDDPGYQRTVAALADGLNDWFTRHETACDRAFDRAVMGRGQIHPPRKALPDDKTYVTDAVCHDGTRA</sequence>
<dbReference type="PANTHER" id="PTHR42693:SF33">
    <property type="entry name" value="ARYLSULFATASE"/>
    <property type="match status" value="1"/>
</dbReference>
<keyword evidence="3 6" id="KW-0378">Hydrolase</keyword>
<dbReference type="PROSITE" id="PS00523">
    <property type="entry name" value="SULFATASE_1"/>
    <property type="match status" value="1"/>
</dbReference>
<comment type="caution">
    <text evidence="6">The sequence shown here is derived from an EMBL/GenBank/DDBJ whole genome shotgun (WGS) entry which is preliminary data.</text>
</comment>
<dbReference type="SUPFAM" id="SSF53649">
    <property type="entry name" value="Alkaline phosphatase-like"/>
    <property type="match status" value="1"/>
</dbReference>
<dbReference type="AlphaFoldDB" id="A0A939E1T7"/>
<comment type="similarity">
    <text evidence="1">Belongs to the sulfatase family.</text>
</comment>
<dbReference type="GO" id="GO:0046872">
    <property type="term" value="F:metal ion binding"/>
    <property type="evidence" value="ECO:0007669"/>
    <property type="project" value="UniProtKB-KW"/>
</dbReference>
<dbReference type="Proteomes" id="UP000664332">
    <property type="component" value="Unassembled WGS sequence"/>
</dbReference>
<dbReference type="InterPro" id="IPR000917">
    <property type="entry name" value="Sulfatase_N"/>
</dbReference>
<dbReference type="InterPro" id="IPR050738">
    <property type="entry name" value="Sulfatase"/>
</dbReference>
<dbReference type="Gene3D" id="3.40.720.10">
    <property type="entry name" value="Alkaline Phosphatase, subunit A"/>
    <property type="match status" value="1"/>
</dbReference>
<evidence type="ECO:0000259" key="5">
    <source>
        <dbReference type="Pfam" id="PF00884"/>
    </source>
</evidence>
<evidence type="ECO:0000313" key="7">
    <source>
        <dbReference type="Proteomes" id="UP000664332"/>
    </source>
</evidence>
<keyword evidence="7" id="KW-1185">Reference proteome</keyword>
<dbReference type="InterPro" id="IPR017850">
    <property type="entry name" value="Alkaline_phosphatase_core_sf"/>
</dbReference>
<accession>A0A939E1T7</accession>
<keyword evidence="4" id="KW-0106">Calcium</keyword>
<dbReference type="PANTHER" id="PTHR42693">
    <property type="entry name" value="ARYLSULFATASE FAMILY MEMBER"/>
    <property type="match status" value="1"/>
</dbReference>
<reference evidence="6" key="1">
    <citation type="submission" date="2021-03" db="EMBL/GenBank/DDBJ databases">
        <authorList>
            <person name="Sun Q."/>
        </authorList>
    </citation>
    <scope>NUCLEOTIDE SEQUENCE</scope>
    <source>
        <strain evidence="6">CCM 8862</strain>
    </source>
</reference>